<gene>
    <name evidence="2" type="ORF">V6N11_014109</name>
</gene>
<feature type="compositionally biased region" description="Basic and acidic residues" evidence="1">
    <location>
        <begin position="98"/>
        <end position="122"/>
    </location>
</feature>
<keyword evidence="3" id="KW-1185">Reference proteome</keyword>
<dbReference type="Proteomes" id="UP001396334">
    <property type="component" value="Unassembled WGS sequence"/>
</dbReference>
<organism evidence="2 3">
    <name type="scientific">Hibiscus sabdariffa</name>
    <name type="common">roselle</name>
    <dbReference type="NCBI Taxonomy" id="183260"/>
    <lineage>
        <taxon>Eukaryota</taxon>
        <taxon>Viridiplantae</taxon>
        <taxon>Streptophyta</taxon>
        <taxon>Embryophyta</taxon>
        <taxon>Tracheophyta</taxon>
        <taxon>Spermatophyta</taxon>
        <taxon>Magnoliopsida</taxon>
        <taxon>eudicotyledons</taxon>
        <taxon>Gunneridae</taxon>
        <taxon>Pentapetalae</taxon>
        <taxon>rosids</taxon>
        <taxon>malvids</taxon>
        <taxon>Malvales</taxon>
        <taxon>Malvaceae</taxon>
        <taxon>Malvoideae</taxon>
        <taxon>Hibiscus</taxon>
    </lineage>
</organism>
<feature type="compositionally biased region" description="Basic and acidic residues" evidence="1">
    <location>
        <begin position="36"/>
        <end position="64"/>
    </location>
</feature>
<evidence type="ECO:0000256" key="1">
    <source>
        <dbReference type="SAM" id="MobiDB-lite"/>
    </source>
</evidence>
<reference evidence="2 3" key="1">
    <citation type="journal article" date="2024" name="G3 (Bethesda)">
        <title>Genome assembly of Hibiscus sabdariffa L. provides insights into metabolisms of medicinal natural products.</title>
        <authorList>
            <person name="Kim T."/>
        </authorList>
    </citation>
    <scope>NUCLEOTIDE SEQUENCE [LARGE SCALE GENOMIC DNA]</scope>
    <source>
        <strain evidence="2">TK-2024</strain>
        <tissue evidence="2">Old leaves</tissue>
    </source>
</reference>
<name>A0ABR2AFU9_9ROSI</name>
<proteinExistence type="predicted"/>
<dbReference type="EMBL" id="JBBPBN010000257">
    <property type="protein sequence ID" value="KAK8491985.1"/>
    <property type="molecule type" value="Genomic_DNA"/>
</dbReference>
<feature type="region of interest" description="Disordered" evidence="1">
    <location>
        <begin position="27"/>
        <end position="122"/>
    </location>
</feature>
<sequence length="122" mass="13878">MRAGSHSRSAMESQPLRVHVRIRDVVRKRSSSISKQETHQQLKAKKEEEKKWIWTSRLDDEKGPLGRCPKTAFPIGNGAEREGMNASRSSTPQGPEEVNIKSKKEEDPLRDLMKAGNDQIRD</sequence>
<protein>
    <submittedName>
        <fullName evidence="2">Uncharacterized protein</fullName>
    </submittedName>
</protein>
<evidence type="ECO:0000313" key="2">
    <source>
        <dbReference type="EMBL" id="KAK8491985.1"/>
    </source>
</evidence>
<comment type="caution">
    <text evidence="2">The sequence shown here is derived from an EMBL/GenBank/DDBJ whole genome shotgun (WGS) entry which is preliminary data.</text>
</comment>
<accession>A0ABR2AFU9</accession>
<evidence type="ECO:0000313" key="3">
    <source>
        <dbReference type="Proteomes" id="UP001396334"/>
    </source>
</evidence>